<evidence type="ECO:0000256" key="9">
    <source>
        <dbReference type="ARBA" id="ARBA00023012"/>
    </source>
</evidence>
<dbReference type="InterPro" id="IPR003661">
    <property type="entry name" value="HisK_dim/P_dom"/>
</dbReference>
<feature type="domain" description="Histidine kinase" evidence="11">
    <location>
        <begin position="174"/>
        <end position="384"/>
    </location>
</feature>
<evidence type="ECO:0000313" key="13">
    <source>
        <dbReference type="Proteomes" id="UP000542742"/>
    </source>
</evidence>
<protein>
    <recommendedName>
        <fullName evidence="10">Sensor-like histidine kinase SenX3</fullName>
        <ecNumber evidence="3">2.7.13.3</ecNumber>
    </recommendedName>
</protein>
<evidence type="ECO:0000256" key="8">
    <source>
        <dbReference type="ARBA" id="ARBA00022840"/>
    </source>
</evidence>
<keyword evidence="6" id="KW-0547">Nucleotide-binding</keyword>
<evidence type="ECO:0000256" key="7">
    <source>
        <dbReference type="ARBA" id="ARBA00022777"/>
    </source>
</evidence>
<dbReference type="SUPFAM" id="SSF55781">
    <property type="entry name" value="GAF domain-like"/>
    <property type="match status" value="1"/>
</dbReference>
<dbReference type="EMBL" id="JACHMF010000001">
    <property type="protein sequence ID" value="MBB4693788.1"/>
    <property type="molecule type" value="Genomic_DNA"/>
</dbReference>
<dbReference type="PANTHER" id="PTHR42878">
    <property type="entry name" value="TWO-COMPONENT HISTIDINE KINASE"/>
    <property type="match status" value="1"/>
</dbReference>
<dbReference type="PRINTS" id="PR00344">
    <property type="entry name" value="BCTRLSENSOR"/>
</dbReference>
<reference evidence="12 13" key="1">
    <citation type="submission" date="2020-08" db="EMBL/GenBank/DDBJ databases">
        <title>Sequencing the genomes of 1000 actinobacteria strains.</title>
        <authorList>
            <person name="Klenk H.-P."/>
        </authorList>
    </citation>
    <scope>NUCLEOTIDE SEQUENCE [LARGE SCALE GENOMIC DNA]</scope>
    <source>
        <strain evidence="12 13">DSM 45518</strain>
    </source>
</reference>
<keyword evidence="7 12" id="KW-0418">Kinase</keyword>
<sequence>MVASGGELRHVAAGSYRAAVSDVPEILELVADVCQAPMVALKVADEAHAHFAATLGMPMAVDVPKSRSLCDIVAGRNDTMVVDDASHDPRLADHPLVSGAAHVNFIAAAPLRHDGHIVGALCVFDNGRRDLDGETTRRYLERLARRVDAETGLRHLLDNRSPLELAGQEDMLATMSHEFRTPLTAIQGYVELLTDVPGAIPPVFARQLDAIGRNAGRLGRTVDTLLRAAQQHHREPVGDRRTVDLSRLIASVAGSLGPAASRIVVDGPGRPVPVHADPQLLEVAIGHLLSNALGYSRADHPVVVSVAAGLQPVVEIRDFGPGLGEQELTQLGLPFFRGAEARRNEAPGMGLGLAVTRRIVAAQGADLTFASPFDGGLVARIVFG</sequence>
<evidence type="ECO:0000259" key="11">
    <source>
        <dbReference type="PROSITE" id="PS50109"/>
    </source>
</evidence>
<keyword evidence="5" id="KW-0808">Transferase</keyword>
<dbReference type="SMART" id="SM00387">
    <property type="entry name" value="HATPase_c"/>
    <property type="match status" value="1"/>
</dbReference>
<dbReference type="PANTHER" id="PTHR42878:SF7">
    <property type="entry name" value="SENSOR HISTIDINE KINASE GLRK"/>
    <property type="match status" value="1"/>
</dbReference>
<dbReference type="InterPro" id="IPR036097">
    <property type="entry name" value="HisK_dim/P_sf"/>
</dbReference>
<dbReference type="SUPFAM" id="SSF47384">
    <property type="entry name" value="Homodimeric domain of signal transducing histidine kinase"/>
    <property type="match status" value="1"/>
</dbReference>
<dbReference type="PROSITE" id="PS50109">
    <property type="entry name" value="HIS_KIN"/>
    <property type="match status" value="1"/>
</dbReference>
<accession>A0A7W7G152</accession>
<dbReference type="EC" id="2.7.13.3" evidence="3"/>
<dbReference type="InterPro" id="IPR004358">
    <property type="entry name" value="Sig_transdc_His_kin-like_C"/>
</dbReference>
<dbReference type="GO" id="GO:0007234">
    <property type="term" value="P:osmosensory signaling via phosphorelay pathway"/>
    <property type="evidence" value="ECO:0007669"/>
    <property type="project" value="TreeGrafter"/>
</dbReference>
<keyword evidence="9" id="KW-0902">Two-component regulatory system</keyword>
<evidence type="ECO:0000256" key="2">
    <source>
        <dbReference type="ARBA" id="ARBA00004236"/>
    </source>
</evidence>
<dbReference type="InterPro" id="IPR050351">
    <property type="entry name" value="BphY/WalK/GraS-like"/>
</dbReference>
<dbReference type="GO" id="GO:0030295">
    <property type="term" value="F:protein kinase activator activity"/>
    <property type="evidence" value="ECO:0007669"/>
    <property type="project" value="TreeGrafter"/>
</dbReference>
<dbReference type="Gene3D" id="3.30.565.10">
    <property type="entry name" value="Histidine kinase-like ATPase, C-terminal domain"/>
    <property type="match status" value="1"/>
</dbReference>
<evidence type="ECO:0000313" key="12">
    <source>
        <dbReference type="EMBL" id="MBB4693788.1"/>
    </source>
</evidence>
<dbReference type="Gene3D" id="3.30.450.40">
    <property type="match status" value="1"/>
</dbReference>
<dbReference type="GO" id="GO:0000156">
    <property type="term" value="F:phosphorelay response regulator activity"/>
    <property type="evidence" value="ECO:0007669"/>
    <property type="project" value="TreeGrafter"/>
</dbReference>
<dbReference type="SUPFAM" id="SSF55874">
    <property type="entry name" value="ATPase domain of HSP90 chaperone/DNA topoisomerase II/histidine kinase"/>
    <property type="match status" value="1"/>
</dbReference>
<evidence type="ECO:0000256" key="1">
    <source>
        <dbReference type="ARBA" id="ARBA00000085"/>
    </source>
</evidence>
<dbReference type="GO" id="GO:0005524">
    <property type="term" value="F:ATP binding"/>
    <property type="evidence" value="ECO:0007669"/>
    <property type="project" value="UniProtKB-KW"/>
</dbReference>
<evidence type="ECO:0000256" key="6">
    <source>
        <dbReference type="ARBA" id="ARBA00022741"/>
    </source>
</evidence>
<evidence type="ECO:0000256" key="4">
    <source>
        <dbReference type="ARBA" id="ARBA00022553"/>
    </source>
</evidence>
<evidence type="ECO:0000256" key="5">
    <source>
        <dbReference type="ARBA" id="ARBA00022679"/>
    </source>
</evidence>
<dbReference type="GO" id="GO:0005886">
    <property type="term" value="C:plasma membrane"/>
    <property type="evidence" value="ECO:0007669"/>
    <property type="project" value="UniProtKB-SubCell"/>
</dbReference>
<comment type="catalytic activity">
    <reaction evidence="1">
        <text>ATP + protein L-histidine = ADP + protein N-phospho-L-histidine.</text>
        <dbReference type="EC" id="2.7.13.3"/>
    </reaction>
</comment>
<comment type="subcellular location">
    <subcellularLocation>
        <location evidence="2">Cell membrane</location>
    </subcellularLocation>
</comment>
<keyword evidence="13" id="KW-1185">Reference proteome</keyword>
<dbReference type="AlphaFoldDB" id="A0A7W7G152"/>
<dbReference type="InterPro" id="IPR005467">
    <property type="entry name" value="His_kinase_dom"/>
</dbReference>
<dbReference type="InterPro" id="IPR003594">
    <property type="entry name" value="HATPase_dom"/>
</dbReference>
<dbReference type="Gene3D" id="1.10.287.130">
    <property type="match status" value="1"/>
</dbReference>
<dbReference type="Pfam" id="PF02518">
    <property type="entry name" value="HATPase_c"/>
    <property type="match status" value="1"/>
</dbReference>
<dbReference type="Pfam" id="PF00512">
    <property type="entry name" value="HisKA"/>
    <property type="match status" value="1"/>
</dbReference>
<dbReference type="Proteomes" id="UP000542742">
    <property type="component" value="Unassembled WGS sequence"/>
</dbReference>
<gene>
    <name evidence="12" type="ORF">BKA14_003936</name>
</gene>
<evidence type="ECO:0000256" key="10">
    <source>
        <dbReference type="ARBA" id="ARBA00039401"/>
    </source>
</evidence>
<dbReference type="SMART" id="SM00388">
    <property type="entry name" value="HisKA"/>
    <property type="match status" value="1"/>
</dbReference>
<keyword evidence="8" id="KW-0067">ATP-binding</keyword>
<evidence type="ECO:0000256" key="3">
    <source>
        <dbReference type="ARBA" id="ARBA00012438"/>
    </source>
</evidence>
<keyword evidence="4" id="KW-0597">Phosphoprotein</keyword>
<name>A0A7W7G152_9ACTN</name>
<dbReference type="InterPro" id="IPR029016">
    <property type="entry name" value="GAF-like_dom_sf"/>
</dbReference>
<organism evidence="12 13">
    <name type="scientific">Paractinoplanes abujensis</name>
    <dbReference type="NCBI Taxonomy" id="882441"/>
    <lineage>
        <taxon>Bacteria</taxon>
        <taxon>Bacillati</taxon>
        <taxon>Actinomycetota</taxon>
        <taxon>Actinomycetes</taxon>
        <taxon>Micromonosporales</taxon>
        <taxon>Micromonosporaceae</taxon>
        <taxon>Paractinoplanes</taxon>
    </lineage>
</organism>
<comment type="caution">
    <text evidence="12">The sequence shown here is derived from an EMBL/GenBank/DDBJ whole genome shotgun (WGS) entry which is preliminary data.</text>
</comment>
<dbReference type="Pfam" id="PF01590">
    <property type="entry name" value="GAF"/>
    <property type="match status" value="1"/>
</dbReference>
<dbReference type="RefSeq" id="WP_184952367.1">
    <property type="nucleotide sequence ID" value="NZ_BOMC01000054.1"/>
</dbReference>
<dbReference type="GO" id="GO:0000155">
    <property type="term" value="F:phosphorelay sensor kinase activity"/>
    <property type="evidence" value="ECO:0007669"/>
    <property type="project" value="InterPro"/>
</dbReference>
<proteinExistence type="predicted"/>
<dbReference type="InterPro" id="IPR036890">
    <property type="entry name" value="HATPase_C_sf"/>
</dbReference>
<dbReference type="CDD" id="cd00082">
    <property type="entry name" value="HisKA"/>
    <property type="match status" value="1"/>
</dbReference>
<dbReference type="InterPro" id="IPR003018">
    <property type="entry name" value="GAF"/>
</dbReference>